<dbReference type="STRING" id="57577.A0A2K3LKL6"/>
<comment type="function">
    <text evidence="1">Mitochondrial intermembrane chaperone that participates in the import and insertion of some multi-pass transmembrane proteins into the mitochondrial inner membrane. Also required for the transfer of beta-barrel precursors from the TOM complex to the sorting and assembly machinery (SAM complex) of the outer membrane. Acts as a chaperone-like protein that protects the hydrophobic precursors from aggregation and guide them through the mitochondrial intermembrane space.</text>
</comment>
<name>A0A2K3LKL6_TRIPR</name>
<evidence type="ECO:0000313" key="4">
    <source>
        <dbReference type="Proteomes" id="UP000236291"/>
    </source>
</evidence>
<proteinExistence type="inferred from homology"/>
<dbReference type="GO" id="GO:0005743">
    <property type="term" value="C:mitochondrial inner membrane"/>
    <property type="evidence" value="ECO:0007669"/>
    <property type="project" value="UniProtKB-SubCell"/>
</dbReference>
<dbReference type="OrthoDB" id="344165at2759"/>
<keyword evidence="1" id="KW-0653">Protein transport</keyword>
<dbReference type="Pfam" id="PF02953">
    <property type="entry name" value="zf-Tim10_DDP"/>
    <property type="match status" value="1"/>
</dbReference>
<keyword evidence="1" id="KW-0813">Transport</keyword>
<evidence type="ECO:0000259" key="2">
    <source>
        <dbReference type="Pfam" id="PF02953"/>
    </source>
</evidence>
<protein>
    <recommendedName>
        <fullName evidence="1">Mitochondrial import inner membrane translocase subunit</fullName>
    </recommendedName>
</protein>
<dbReference type="Proteomes" id="UP000236291">
    <property type="component" value="Unassembled WGS sequence"/>
</dbReference>
<dbReference type="SUPFAM" id="SSF144122">
    <property type="entry name" value="Tim10-like"/>
    <property type="match status" value="1"/>
</dbReference>
<comment type="subunit">
    <text evidence="1">Heterohexamer.</text>
</comment>
<keyword evidence="1" id="KW-0143">Chaperone</keyword>
<comment type="subcellular location">
    <subcellularLocation>
        <location evidence="1">Mitochondrion inner membrane</location>
        <topology evidence="1">Peripheral membrane protein</topology>
        <orientation evidence="1">Intermembrane side</orientation>
    </subcellularLocation>
</comment>
<keyword evidence="1" id="KW-0496">Mitochondrion</keyword>
<dbReference type="Gramene" id="Tp57577_TGAC_v2_mRNA22320">
    <property type="protein sequence ID" value="Tp57577_TGAC_v2_mRNA22320"/>
    <property type="gene ID" value="Tp57577_TGAC_v2_gene21582"/>
</dbReference>
<keyword evidence="1" id="KW-0999">Mitochondrion inner membrane</keyword>
<organism evidence="3 4">
    <name type="scientific">Trifolium pratense</name>
    <name type="common">Red clover</name>
    <dbReference type="NCBI Taxonomy" id="57577"/>
    <lineage>
        <taxon>Eukaryota</taxon>
        <taxon>Viridiplantae</taxon>
        <taxon>Streptophyta</taxon>
        <taxon>Embryophyta</taxon>
        <taxon>Tracheophyta</taxon>
        <taxon>Spermatophyta</taxon>
        <taxon>Magnoliopsida</taxon>
        <taxon>eudicotyledons</taxon>
        <taxon>Gunneridae</taxon>
        <taxon>Pentapetalae</taxon>
        <taxon>rosids</taxon>
        <taxon>fabids</taxon>
        <taxon>Fabales</taxon>
        <taxon>Fabaceae</taxon>
        <taxon>Papilionoideae</taxon>
        <taxon>50 kb inversion clade</taxon>
        <taxon>NPAAA clade</taxon>
        <taxon>Hologalegina</taxon>
        <taxon>IRL clade</taxon>
        <taxon>Trifolieae</taxon>
        <taxon>Trifolium</taxon>
    </lineage>
</organism>
<dbReference type="AlphaFoldDB" id="A0A2K3LKL6"/>
<comment type="caution">
    <text evidence="3">The sequence shown here is derived from an EMBL/GenBank/DDBJ whole genome shotgun (WGS) entry which is preliminary data.</text>
</comment>
<dbReference type="GO" id="GO:0015031">
    <property type="term" value="P:protein transport"/>
    <property type="evidence" value="ECO:0007669"/>
    <property type="project" value="UniProtKB-KW"/>
</dbReference>
<feature type="domain" description="Tim10-like" evidence="2">
    <location>
        <begin position="13"/>
        <end position="76"/>
    </location>
</feature>
<evidence type="ECO:0000256" key="1">
    <source>
        <dbReference type="RuleBase" id="RU367043"/>
    </source>
</evidence>
<comment type="similarity">
    <text evidence="1">Belongs to the small Tim family.</text>
</comment>
<gene>
    <name evidence="3" type="ORF">L195_g035060</name>
</gene>
<keyword evidence="1" id="KW-0472">Membrane</keyword>
<keyword evidence="1" id="KW-0811">Translocation</keyword>
<evidence type="ECO:0000313" key="3">
    <source>
        <dbReference type="EMBL" id="PNX79077.1"/>
    </source>
</evidence>
<dbReference type="ExpressionAtlas" id="A0A2K3LKL6">
    <property type="expression patterns" value="baseline"/>
</dbReference>
<dbReference type="InterPro" id="IPR004217">
    <property type="entry name" value="Tim10-like"/>
</dbReference>
<dbReference type="InterPro" id="IPR035427">
    <property type="entry name" value="Tim10-like_dom_sf"/>
</dbReference>
<sequence>MDPSDLNSADLQNFLAEEQQKAQIHEIVAKMTSECWDKCITGQPGSKFSSSETNCLTYCAQRYMDMTALIVKRFQSMQ</sequence>
<accession>A0A2K3LKL6</accession>
<reference evidence="3 4" key="1">
    <citation type="journal article" date="2014" name="Am. J. Bot.">
        <title>Genome assembly and annotation for red clover (Trifolium pratense; Fabaceae).</title>
        <authorList>
            <person name="Istvanek J."/>
            <person name="Jaros M."/>
            <person name="Krenek A."/>
            <person name="Repkova J."/>
        </authorList>
    </citation>
    <scope>NUCLEOTIDE SEQUENCE [LARGE SCALE GENOMIC DNA]</scope>
    <source>
        <strain evidence="4">cv. Tatra</strain>
        <tissue evidence="3">Young leaves</tissue>
    </source>
</reference>
<keyword evidence="1" id="KW-1015">Disulfide bond</keyword>
<reference evidence="3 4" key="2">
    <citation type="journal article" date="2017" name="Front. Plant Sci.">
        <title>Gene Classification and Mining of Molecular Markers Useful in Red Clover (Trifolium pratense) Breeding.</title>
        <authorList>
            <person name="Istvanek J."/>
            <person name="Dluhosova J."/>
            <person name="Dluhos P."/>
            <person name="Patkova L."/>
            <person name="Nedelnik J."/>
            <person name="Repkova J."/>
        </authorList>
    </citation>
    <scope>NUCLEOTIDE SEQUENCE [LARGE SCALE GENOMIC DNA]</scope>
    <source>
        <strain evidence="4">cv. Tatra</strain>
        <tissue evidence="3">Young leaves</tissue>
    </source>
</reference>
<dbReference type="EMBL" id="ASHM01035257">
    <property type="protein sequence ID" value="PNX79077.1"/>
    <property type="molecule type" value="Genomic_DNA"/>
</dbReference>
<comment type="domain">
    <text evidence="1">The twin CX3C motif contains 4 conserved Cys residues that form 2 disulfide bonds in the mitochondrial intermembrane space.</text>
</comment>
<dbReference type="Gene3D" id="1.10.287.810">
    <property type="entry name" value="Mitochondrial import inner membrane translocase subunit tim13 like domains"/>
    <property type="match status" value="1"/>
</dbReference>